<proteinExistence type="predicted"/>
<gene>
    <name evidence="2" type="ORF">SAMN05444170_6377</name>
</gene>
<dbReference type="AlphaFoldDB" id="A0A1M7URJ4"/>
<sequence>MADNDSNARRNEEAEKLRAYQRDREMQRRGVKIDDAIRGISDDDRKIIINKSLRKVRSALSVD</sequence>
<evidence type="ECO:0000313" key="2">
    <source>
        <dbReference type="EMBL" id="SHN85631.1"/>
    </source>
</evidence>
<evidence type="ECO:0000256" key="1">
    <source>
        <dbReference type="SAM" id="MobiDB-lite"/>
    </source>
</evidence>
<feature type="region of interest" description="Disordered" evidence="1">
    <location>
        <begin position="1"/>
        <end position="25"/>
    </location>
</feature>
<protein>
    <submittedName>
        <fullName evidence="2">Uncharacterized protein</fullName>
    </submittedName>
</protein>
<dbReference type="Proteomes" id="UP000184096">
    <property type="component" value="Chromosome I"/>
</dbReference>
<reference evidence="3" key="1">
    <citation type="submission" date="2016-11" db="EMBL/GenBank/DDBJ databases">
        <authorList>
            <person name="Varghese N."/>
            <person name="Submissions S."/>
        </authorList>
    </citation>
    <scope>NUCLEOTIDE SEQUENCE [LARGE SCALE GENOMIC DNA]</scope>
    <source>
        <strain evidence="3">GAS401</strain>
    </source>
</reference>
<accession>A0A1M7URJ4</accession>
<evidence type="ECO:0000313" key="3">
    <source>
        <dbReference type="Proteomes" id="UP000184096"/>
    </source>
</evidence>
<organism evidence="2 3">
    <name type="scientific">Bradyrhizobium erythrophlei</name>
    <dbReference type="NCBI Taxonomy" id="1437360"/>
    <lineage>
        <taxon>Bacteria</taxon>
        <taxon>Pseudomonadati</taxon>
        <taxon>Pseudomonadota</taxon>
        <taxon>Alphaproteobacteria</taxon>
        <taxon>Hyphomicrobiales</taxon>
        <taxon>Nitrobacteraceae</taxon>
        <taxon>Bradyrhizobium</taxon>
    </lineage>
</organism>
<dbReference type="RefSeq" id="WP_072824043.1">
    <property type="nucleotide sequence ID" value="NZ_LT670849.1"/>
</dbReference>
<name>A0A1M7URJ4_9BRAD</name>
<dbReference type="EMBL" id="LT670849">
    <property type="protein sequence ID" value="SHN85631.1"/>
    <property type="molecule type" value="Genomic_DNA"/>
</dbReference>
<keyword evidence="3" id="KW-1185">Reference proteome</keyword>